<dbReference type="SUPFAM" id="SSF48726">
    <property type="entry name" value="Immunoglobulin"/>
    <property type="match status" value="1"/>
</dbReference>
<evidence type="ECO:0000256" key="1">
    <source>
        <dbReference type="ARBA" id="ARBA00004479"/>
    </source>
</evidence>
<evidence type="ECO:0000256" key="2">
    <source>
        <dbReference type="ARBA" id="ARBA00022692"/>
    </source>
</evidence>
<dbReference type="EMBL" id="VYZE01004126">
    <property type="protein sequence ID" value="NWU73722.1"/>
    <property type="molecule type" value="Genomic_DNA"/>
</dbReference>
<dbReference type="OrthoDB" id="10043043at2759"/>
<feature type="domain" description="Ig-like" evidence="9">
    <location>
        <begin position="122"/>
        <end position="211"/>
    </location>
</feature>
<keyword evidence="11" id="KW-1185">Reference proteome</keyword>
<keyword evidence="3" id="KW-0391">Immunity</keyword>
<dbReference type="CDD" id="cd21002">
    <property type="entry name" value="IgC1_MHC_II_beta_HLA-DM"/>
    <property type="match status" value="1"/>
</dbReference>
<feature type="non-terminal residue" evidence="10">
    <location>
        <position position="214"/>
    </location>
</feature>
<evidence type="ECO:0000256" key="3">
    <source>
        <dbReference type="ARBA" id="ARBA00022859"/>
    </source>
</evidence>
<name>A0A7K5Z7Q2_9AVES</name>
<dbReference type="GO" id="GO:0042613">
    <property type="term" value="C:MHC class II protein complex"/>
    <property type="evidence" value="ECO:0007669"/>
    <property type="project" value="UniProtKB-KW"/>
</dbReference>
<dbReference type="InterPro" id="IPR003597">
    <property type="entry name" value="Ig_C1-set"/>
</dbReference>
<comment type="subcellular location">
    <subcellularLocation>
        <location evidence="1">Membrane</location>
        <topology evidence="1">Single-pass type I membrane protein</topology>
    </subcellularLocation>
</comment>
<dbReference type="PANTHER" id="PTHR19944:SF65">
    <property type="entry name" value="HLA CLASS II HISTOCOMPATIBILITY ANTIGEN, DM BETA CHAIN"/>
    <property type="match status" value="1"/>
</dbReference>
<dbReference type="Proteomes" id="UP000522270">
    <property type="component" value="Unassembled WGS sequence"/>
</dbReference>
<keyword evidence="2" id="KW-0812">Transmembrane</keyword>
<dbReference type="SUPFAM" id="SSF54452">
    <property type="entry name" value="MHC antigen-recognition domain"/>
    <property type="match status" value="1"/>
</dbReference>
<dbReference type="PROSITE" id="PS00290">
    <property type="entry name" value="IG_MHC"/>
    <property type="match status" value="1"/>
</dbReference>
<dbReference type="InterPro" id="IPR003006">
    <property type="entry name" value="Ig/MHC_CS"/>
</dbReference>
<keyword evidence="8" id="KW-0491">MHC II</keyword>
<evidence type="ECO:0000256" key="7">
    <source>
        <dbReference type="ARBA" id="ARBA00023180"/>
    </source>
</evidence>
<gene>
    <name evidence="10" type="primary">Hladmb</name>
    <name evidence="10" type="ORF">PTEBUR_R04092</name>
</gene>
<dbReference type="SMART" id="SM00407">
    <property type="entry name" value="IGc1"/>
    <property type="match status" value="1"/>
</dbReference>
<dbReference type="InterPro" id="IPR050160">
    <property type="entry name" value="MHC/Immunoglobulin"/>
</dbReference>
<proteinExistence type="predicted"/>
<dbReference type="Pfam" id="PF07654">
    <property type="entry name" value="C1-set"/>
    <property type="match status" value="1"/>
</dbReference>
<accession>A0A7K5Z7Q2</accession>
<reference evidence="10 11" key="1">
    <citation type="submission" date="2019-09" db="EMBL/GenBank/DDBJ databases">
        <title>Bird 10,000 Genomes (B10K) Project - Family phase.</title>
        <authorList>
            <person name="Zhang G."/>
        </authorList>
    </citation>
    <scope>NUCLEOTIDE SEQUENCE [LARGE SCALE GENOMIC DNA]</scope>
    <source>
        <strain evidence="10">B10K-DU-027-49</strain>
        <tissue evidence="10">Muscle</tissue>
    </source>
</reference>
<evidence type="ECO:0000313" key="11">
    <source>
        <dbReference type="Proteomes" id="UP000522270"/>
    </source>
</evidence>
<dbReference type="InterPro" id="IPR011162">
    <property type="entry name" value="MHC_I/II-like_Ag-recog"/>
</dbReference>
<keyword evidence="6" id="KW-0472">Membrane</keyword>
<keyword evidence="7" id="KW-0325">Glycoprotein</keyword>
<evidence type="ECO:0000256" key="5">
    <source>
        <dbReference type="ARBA" id="ARBA00023130"/>
    </source>
</evidence>
<dbReference type="GO" id="GO:0002250">
    <property type="term" value="P:adaptive immune response"/>
    <property type="evidence" value="ECO:0007669"/>
    <property type="project" value="UniProtKB-KW"/>
</dbReference>
<sequence length="214" mass="23573">MGSNPLGPRPPLWTPLVGAFLVHVASSCMLVANGSGLVANGSLLGFELAVVFNKNPLVCYDPKERRFVPCDGGILRDVAVRVAQVLNANGSHWLARAESRQRACQELATEFWMETGLRRTPPRVRIVPVPLSNVPNSVLLTCHVWGFYPPEVTVLWLRNGDIAQPGHHPTVTAVPNGDWTYQARVTLQVTPVAGDTFTCWVQHPSLDRPLLQDW</sequence>
<dbReference type="InterPro" id="IPR007110">
    <property type="entry name" value="Ig-like_dom"/>
</dbReference>
<dbReference type="Gene3D" id="2.60.40.10">
    <property type="entry name" value="Immunoglobulins"/>
    <property type="match status" value="1"/>
</dbReference>
<dbReference type="InterPro" id="IPR013783">
    <property type="entry name" value="Ig-like_fold"/>
</dbReference>
<comment type="caution">
    <text evidence="10">The sequence shown here is derived from an EMBL/GenBank/DDBJ whole genome shotgun (WGS) entry which is preliminary data.</text>
</comment>
<dbReference type="Gene3D" id="3.10.320.10">
    <property type="entry name" value="Class II Histocompatibility Antigen, M Beta Chain, Chain B, domain 1"/>
    <property type="match status" value="1"/>
</dbReference>
<dbReference type="PROSITE" id="PS50835">
    <property type="entry name" value="IG_LIKE"/>
    <property type="match status" value="1"/>
</dbReference>
<feature type="non-terminal residue" evidence="10">
    <location>
        <position position="1"/>
    </location>
</feature>
<dbReference type="InterPro" id="IPR036179">
    <property type="entry name" value="Ig-like_dom_sf"/>
</dbReference>
<keyword evidence="5" id="KW-1064">Adaptive immunity</keyword>
<evidence type="ECO:0000256" key="8">
    <source>
        <dbReference type="ARBA" id="ARBA00023182"/>
    </source>
</evidence>
<dbReference type="GO" id="GO:0002504">
    <property type="term" value="P:antigen processing and presentation of peptide or polysaccharide antigen via MHC class II"/>
    <property type="evidence" value="ECO:0007669"/>
    <property type="project" value="UniProtKB-KW"/>
</dbReference>
<organism evidence="10 11">
    <name type="scientific">Pterocles burchelli</name>
    <dbReference type="NCBI Taxonomy" id="2585816"/>
    <lineage>
        <taxon>Eukaryota</taxon>
        <taxon>Metazoa</taxon>
        <taxon>Chordata</taxon>
        <taxon>Craniata</taxon>
        <taxon>Vertebrata</taxon>
        <taxon>Euteleostomi</taxon>
        <taxon>Archelosauria</taxon>
        <taxon>Archosauria</taxon>
        <taxon>Dinosauria</taxon>
        <taxon>Saurischia</taxon>
        <taxon>Theropoda</taxon>
        <taxon>Coelurosauria</taxon>
        <taxon>Aves</taxon>
        <taxon>Neognathae</taxon>
        <taxon>Neoaves</taxon>
        <taxon>Columbimorphae</taxon>
        <taxon>Pterocliformes</taxon>
        <taxon>Pteroclidae</taxon>
        <taxon>Pterocles</taxon>
    </lineage>
</organism>
<dbReference type="PANTHER" id="PTHR19944">
    <property type="entry name" value="MHC CLASS II-RELATED"/>
    <property type="match status" value="1"/>
</dbReference>
<protein>
    <submittedName>
        <fullName evidence="10">DMB protein</fullName>
    </submittedName>
</protein>
<dbReference type="InterPro" id="IPR014745">
    <property type="entry name" value="MHC_II_a/b_N"/>
</dbReference>
<evidence type="ECO:0000256" key="6">
    <source>
        <dbReference type="ARBA" id="ARBA00023136"/>
    </source>
</evidence>
<dbReference type="AlphaFoldDB" id="A0A7K5Z7Q2"/>
<evidence type="ECO:0000259" key="9">
    <source>
        <dbReference type="PROSITE" id="PS50835"/>
    </source>
</evidence>
<evidence type="ECO:0000313" key="10">
    <source>
        <dbReference type="EMBL" id="NWU73722.1"/>
    </source>
</evidence>
<evidence type="ECO:0000256" key="4">
    <source>
        <dbReference type="ARBA" id="ARBA00022989"/>
    </source>
</evidence>
<keyword evidence="4" id="KW-1133">Transmembrane helix</keyword>